<keyword evidence="3" id="KW-1185">Reference proteome</keyword>
<dbReference type="RefSeq" id="WP_091060089.1">
    <property type="nucleotide sequence ID" value="NZ_FNCF01000002.1"/>
</dbReference>
<name>A0A1G7PWA6_9ACTN</name>
<gene>
    <name evidence="2" type="ORF">SAMN05660324_1222</name>
</gene>
<feature type="region of interest" description="Disordered" evidence="1">
    <location>
        <begin position="1"/>
        <end position="29"/>
    </location>
</feature>
<dbReference type="Proteomes" id="UP000198863">
    <property type="component" value="Unassembled WGS sequence"/>
</dbReference>
<organism evidence="2 3">
    <name type="scientific">Klenkia brasiliensis</name>
    <dbReference type="NCBI Taxonomy" id="333142"/>
    <lineage>
        <taxon>Bacteria</taxon>
        <taxon>Bacillati</taxon>
        <taxon>Actinomycetota</taxon>
        <taxon>Actinomycetes</taxon>
        <taxon>Geodermatophilales</taxon>
        <taxon>Geodermatophilaceae</taxon>
        <taxon>Klenkia</taxon>
    </lineage>
</organism>
<proteinExistence type="predicted"/>
<evidence type="ECO:0000256" key="1">
    <source>
        <dbReference type="SAM" id="MobiDB-lite"/>
    </source>
</evidence>
<reference evidence="3" key="1">
    <citation type="submission" date="2016-10" db="EMBL/GenBank/DDBJ databases">
        <authorList>
            <person name="Varghese N."/>
            <person name="Submissions S."/>
        </authorList>
    </citation>
    <scope>NUCLEOTIDE SEQUENCE [LARGE SCALE GENOMIC DNA]</scope>
    <source>
        <strain evidence="3">DSM 44526</strain>
    </source>
</reference>
<dbReference type="EMBL" id="FNCF01000002">
    <property type="protein sequence ID" value="SDF89879.1"/>
    <property type="molecule type" value="Genomic_DNA"/>
</dbReference>
<feature type="compositionally biased region" description="Basic and acidic residues" evidence="1">
    <location>
        <begin position="1"/>
        <end position="15"/>
    </location>
</feature>
<dbReference type="AlphaFoldDB" id="A0A1G7PWA6"/>
<evidence type="ECO:0000313" key="3">
    <source>
        <dbReference type="Proteomes" id="UP000198863"/>
    </source>
</evidence>
<protein>
    <submittedName>
        <fullName evidence="2">Uncharacterized protein</fullName>
    </submittedName>
</protein>
<dbReference type="OrthoDB" id="5191046at2"/>
<accession>A0A1G7PWA6</accession>
<sequence length="144" mass="16389">MSAEQYRERFGREPEPPDEPTDPWPDPGAWLGWTQPWPPPSVVVVMADHGDVYLWNRSPGRDPWCNSYTLAPKVLGISPGLTGRLRAWKGRYGLHEMPAAWIDEGWTPAHDLQEQFDARGLDVAVRHHDADASEPAVRGYRRPR</sequence>
<evidence type="ECO:0000313" key="2">
    <source>
        <dbReference type="EMBL" id="SDF89879.1"/>
    </source>
</evidence>